<dbReference type="Proteomes" id="UP000176005">
    <property type="component" value="Unassembled WGS sequence"/>
</dbReference>
<dbReference type="RefSeq" id="WP_070019684.1">
    <property type="nucleotide sequence ID" value="NZ_LJGW01000428.1"/>
</dbReference>
<sequence length="321" mass="32323">MPPTKLIRISVAAVGAGAALAVAVGGLPAYGADGDGWQSVGKGKTEGVSGISVAADGSGSGAGSAAESVSAVFVRDNKEDGENRISSVTYRDGEDPDVQPLEWKGEQPVDLEALDNVPGEQGGYLAAESSGKAYHLRVSGGTAEVVDSFTLPEVESGAEIEDLTLAAPGGDGKLVAVWGDRGEDDTPGTLYAAPLTLDADGKGTFGDVESGEVEAPYPDDDVRHASDADLTDSGALLVSSASDPGDDGPFDSAVYTAAHVTLDGSGAVGLSVEKDPEVLEKFKKHKVEAIDCLPGSDEAVLGTDDEKDGGSLTTVGGLCAD</sequence>
<organism evidence="3 4">
    <name type="scientific">Streptomyces nanshensis</name>
    <dbReference type="NCBI Taxonomy" id="518642"/>
    <lineage>
        <taxon>Bacteria</taxon>
        <taxon>Bacillati</taxon>
        <taxon>Actinomycetota</taxon>
        <taxon>Actinomycetes</taxon>
        <taxon>Kitasatosporales</taxon>
        <taxon>Streptomycetaceae</taxon>
        <taxon>Streptomyces</taxon>
    </lineage>
</organism>
<feature type="signal peptide" evidence="2">
    <location>
        <begin position="1"/>
        <end position="31"/>
    </location>
</feature>
<feature type="chain" id="PRO_5009196878" description="Aromatic ring-opening dioxygenase LigA" evidence="2">
    <location>
        <begin position="32"/>
        <end position="321"/>
    </location>
</feature>
<protein>
    <recommendedName>
        <fullName evidence="5">Aromatic ring-opening dioxygenase LigA</fullName>
    </recommendedName>
</protein>
<evidence type="ECO:0000313" key="3">
    <source>
        <dbReference type="EMBL" id="OEV08343.1"/>
    </source>
</evidence>
<feature type="region of interest" description="Disordered" evidence="1">
    <location>
        <begin position="297"/>
        <end position="321"/>
    </location>
</feature>
<accession>A0A1E7KWY4</accession>
<keyword evidence="4" id="KW-1185">Reference proteome</keyword>
<evidence type="ECO:0000256" key="1">
    <source>
        <dbReference type="SAM" id="MobiDB-lite"/>
    </source>
</evidence>
<reference evidence="3 4" key="1">
    <citation type="journal article" date="2016" name="Front. Microbiol.">
        <title>Comparative Genomics Analysis of Streptomyces Species Reveals Their Adaptation to the Marine Environment and Their Diversity at the Genomic Level.</title>
        <authorList>
            <person name="Tian X."/>
            <person name="Zhang Z."/>
            <person name="Yang T."/>
            <person name="Chen M."/>
            <person name="Li J."/>
            <person name="Chen F."/>
            <person name="Yang J."/>
            <person name="Li W."/>
            <person name="Zhang B."/>
            <person name="Zhang Z."/>
            <person name="Wu J."/>
            <person name="Zhang C."/>
            <person name="Long L."/>
            <person name="Xiao J."/>
        </authorList>
    </citation>
    <scope>NUCLEOTIDE SEQUENCE [LARGE SCALE GENOMIC DNA]</scope>
    <source>
        <strain evidence="3 4">SCSIO 10429</strain>
    </source>
</reference>
<dbReference type="EMBL" id="LJGW01000428">
    <property type="protein sequence ID" value="OEV08343.1"/>
    <property type="molecule type" value="Genomic_DNA"/>
</dbReference>
<dbReference type="PATRIC" id="fig|518642.10.peg.6091"/>
<evidence type="ECO:0008006" key="5">
    <source>
        <dbReference type="Google" id="ProtNLM"/>
    </source>
</evidence>
<name>A0A1E7KWY4_9ACTN</name>
<evidence type="ECO:0000256" key="2">
    <source>
        <dbReference type="SAM" id="SignalP"/>
    </source>
</evidence>
<evidence type="ECO:0000313" key="4">
    <source>
        <dbReference type="Proteomes" id="UP000176005"/>
    </source>
</evidence>
<proteinExistence type="predicted"/>
<gene>
    <name evidence="3" type="ORF">AN218_26725</name>
</gene>
<comment type="caution">
    <text evidence="3">The sequence shown here is derived from an EMBL/GenBank/DDBJ whole genome shotgun (WGS) entry which is preliminary data.</text>
</comment>
<dbReference type="AlphaFoldDB" id="A0A1E7KWY4"/>
<keyword evidence="2" id="KW-0732">Signal</keyword>